<gene>
    <name evidence="9" type="ORF">ACFQMJ_29715</name>
</gene>
<dbReference type="Pfam" id="PF00528">
    <property type="entry name" value="BPD_transp_1"/>
    <property type="match status" value="1"/>
</dbReference>
<keyword evidence="5 7" id="KW-1133">Transmembrane helix</keyword>
<feature type="transmembrane region" description="Helical" evidence="7">
    <location>
        <begin position="259"/>
        <end position="278"/>
    </location>
</feature>
<sequence length="293" mass="32650">MVLVKESKLFDVVNVTLLILVGLATLFPLYYVFVVSFTDPSEYIAKQGFVLFPEKWSILSYKYILSTDSYLRATGVSAFLATAGTVLSLMVTASLAYGLSRKRLKIRKPLMLMVLFTMLFSPGIIPHYILVRDLHLINNLWSLILPALSSGWYVFLMKSFFDSIPPALEEAAMVDGYNDVGIFFRIILPLSLPAMAAFGLFYAVGYWNTYFNAVLYINDPTKWPLQILLQNILIESSTSSQGSGAAELMNERQLPAQTLKMAAVVVATTPILLIYPMLQKHFAKGVMLGSIKG</sequence>
<feature type="transmembrane region" description="Helical" evidence="7">
    <location>
        <begin position="76"/>
        <end position="98"/>
    </location>
</feature>
<dbReference type="CDD" id="cd06261">
    <property type="entry name" value="TM_PBP2"/>
    <property type="match status" value="1"/>
</dbReference>
<evidence type="ECO:0000256" key="3">
    <source>
        <dbReference type="ARBA" id="ARBA00022475"/>
    </source>
</evidence>
<proteinExistence type="inferred from homology"/>
<evidence type="ECO:0000256" key="4">
    <source>
        <dbReference type="ARBA" id="ARBA00022692"/>
    </source>
</evidence>
<dbReference type="Proteomes" id="UP001596378">
    <property type="component" value="Unassembled WGS sequence"/>
</dbReference>
<dbReference type="SUPFAM" id="SSF161098">
    <property type="entry name" value="MetI-like"/>
    <property type="match status" value="1"/>
</dbReference>
<evidence type="ECO:0000259" key="8">
    <source>
        <dbReference type="PROSITE" id="PS50928"/>
    </source>
</evidence>
<evidence type="ECO:0000256" key="2">
    <source>
        <dbReference type="ARBA" id="ARBA00022448"/>
    </source>
</evidence>
<dbReference type="RefSeq" id="WP_378050397.1">
    <property type="nucleotide sequence ID" value="NZ_JBHMDN010000025.1"/>
</dbReference>
<evidence type="ECO:0000313" key="9">
    <source>
        <dbReference type="EMBL" id="MFC7152734.1"/>
    </source>
</evidence>
<dbReference type="InterPro" id="IPR000515">
    <property type="entry name" value="MetI-like"/>
</dbReference>
<feature type="transmembrane region" description="Helical" evidence="7">
    <location>
        <begin position="141"/>
        <end position="161"/>
    </location>
</feature>
<comment type="caution">
    <text evidence="9">The sequence shown here is derived from an EMBL/GenBank/DDBJ whole genome shotgun (WGS) entry which is preliminary data.</text>
</comment>
<comment type="subcellular location">
    <subcellularLocation>
        <location evidence="1 7">Cell membrane</location>
        <topology evidence="1 7">Multi-pass membrane protein</topology>
    </subcellularLocation>
</comment>
<dbReference type="Gene3D" id="1.10.3720.10">
    <property type="entry name" value="MetI-like"/>
    <property type="match status" value="1"/>
</dbReference>
<feature type="transmembrane region" description="Helical" evidence="7">
    <location>
        <begin position="110"/>
        <end position="129"/>
    </location>
</feature>
<dbReference type="PANTHER" id="PTHR43744">
    <property type="entry name" value="ABC TRANSPORTER PERMEASE PROTEIN MG189-RELATED-RELATED"/>
    <property type="match status" value="1"/>
</dbReference>
<name>A0ABW2FLD3_9BACL</name>
<dbReference type="PROSITE" id="PS50928">
    <property type="entry name" value="ABC_TM1"/>
    <property type="match status" value="1"/>
</dbReference>
<keyword evidence="3" id="KW-1003">Cell membrane</keyword>
<comment type="similarity">
    <text evidence="7">Belongs to the binding-protein-dependent transport system permease family.</text>
</comment>
<evidence type="ECO:0000313" key="10">
    <source>
        <dbReference type="Proteomes" id="UP001596378"/>
    </source>
</evidence>
<evidence type="ECO:0000256" key="7">
    <source>
        <dbReference type="RuleBase" id="RU363032"/>
    </source>
</evidence>
<keyword evidence="10" id="KW-1185">Reference proteome</keyword>
<keyword evidence="4 7" id="KW-0812">Transmembrane</keyword>
<dbReference type="InterPro" id="IPR035906">
    <property type="entry name" value="MetI-like_sf"/>
</dbReference>
<feature type="domain" description="ABC transmembrane type-1" evidence="8">
    <location>
        <begin position="74"/>
        <end position="278"/>
    </location>
</feature>
<keyword evidence="6 7" id="KW-0472">Membrane</keyword>
<feature type="transmembrane region" description="Helical" evidence="7">
    <location>
        <begin position="182"/>
        <end position="204"/>
    </location>
</feature>
<evidence type="ECO:0000256" key="1">
    <source>
        <dbReference type="ARBA" id="ARBA00004651"/>
    </source>
</evidence>
<evidence type="ECO:0000256" key="6">
    <source>
        <dbReference type="ARBA" id="ARBA00023136"/>
    </source>
</evidence>
<dbReference type="EMBL" id="JBHTAI010000025">
    <property type="protein sequence ID" value="MFC7152734.1"/>
    <property type="molecule type" value="Genomic_DNA"/>
</dbReference>
<accession>A0ABW2FLD3</accession>
<organism evidence="9 10">
    <name type="scientific">Cohnella cellulosilytica</name>
    <dbReference type="NCBI Taxonomy" id="986710"/>
    <lineage>
        <taxon>Bacteria</taxon>
        <taxon>Bacillati</taxon>
        <taxon>Bacillota</taxon>
        <taxon>Bacilli</taxon>
        <taxon>Bacillales</taxon>
        <taxon>Paenibacillaceae</taxon>
        <taxon>Cohnella</taxon>
    </lineage>
</organism>
<dbReference type="PANTHER" id="PTHR43744:SF9">
    <property type="entry name" value="POLYGALACTURONAN_RHAMNOGALACTURONAN TRANSPORT SYSTEM PERMEASE PROTEIN YTCP"/>
    <property type="match status" value="1"/>
</dbReference>
<protein>
    <submittedName>
        <fullName evidence="9">Carbohydrate ABC transporter permease</fullName>
    </submittedName>
</protein>
<keyword evidence="2 7" id="KW-0813">Transport</keyword>
<evidence type="ECO:0000256" key="5">
    <source>
        <dbReference type="ARBA" id="ARBA00022989"/>
    </source>
</evidence>
<feature type="transmembrane region" description="Helical" evidence="7">
    <location>
        <begin position="12"/>
        <end position="33"/>
    </location>
</feature>
<reference evidence="10" key="1">
    <citation type="journal article" date="2019" name="Int. J. Syst. Evol. Microbiol.">
        <title>The Global Catalogue of Microorganisms (GCM) 10K type strain sequencing project: providing services to taxonomists for standard genome sequencing and annotation.</title>
        <authorList>
            <consortium name="The Broad Institute Genomics Platform"/>
            <consortium name="The Broad Institute Genome Sequencing Center for Infectious Disease"/>
            <person name="Wu L."/>
            <person name="Ma J."/>
        </authorList>
    </citation>
    <scope>NUCLEOTIDE SEQUENCE [LARGE SCALE GENOMIC DNA]</scope>
    <source>
        <strain evidence="10">KCTC 12907</strain>
    </source>
</reference>